<dbReference type="EMBL" id="JAPQKQ010000006">
    <property type="protein sequence ID" value="KAJ5192279.1"/>
    <property type="molecule type" value="Genomic_DNA"/>
</dbReference>
<evidence type="ECO:0000256" key="4">
    <source>
        <dbReference type="ARBA" id="ARBA00009743"/>
    </source>
</evidence>
<dbReference type="OrthoDB" id="5795902at2759"/>
<dbReference type="SUPFAM" id="SSF51445">
    <property type="entry name" value="(Trans)glycosidases"/>
    <property type="match status" value="1"/>
</dbReference>
<protein>
    <recommendedName>
        <fullName evidence="5 12">Alpha-galactosidase</fullName>
        <ecNumber evidence="5 12">3.2.1.22</ecNumber>
    </recommendedName>
    <alternativeName>
        <fullName evidence="12">Melibiase</fullName>
    </alternativeName>
</protein>
<dbReference type="SUPFAM" id="SSF51011">
    <property type="entry name" value="Glycosyl hydrolase domain"/>
    <property type="match status" value="1"/>
</dbReference>
<dbReference type="AlphaFoldDB" id="A0A9W9M847"/>
<evidence type="ECO:0000256" key="5">
    <source>
        <dbReference type="ARBA" id="ARBA00012755"/>
    </source>
</evidence>
<comment type="similarity">
    <text evidence="4 12">Belongs to the glycosyl hydrolase 27 family.</text>
</comment>
<accession>A0A9W9M847</accession>
<dbReference type="InterPro" id="IPR006215">
    <property type="entry name" value="Glyco_hydro_melibiase"/>
</dbReference>
<reference evidence="15" key="2">
    <citation type="journal article" date="2023" name="IMA Fungus">
        <title>Comparative genomic study of the Penicillium genus elucidates a diverse pangenome and 15 lateral gene transfer events.</title>
        <authorList>
            <person name="Petersen C."/>
            <person name="Sorensen T."/>
            <person name="Nielsen M.R."/>
            <person name="Sondergaard T.E."/>
            <person name="Sorensen J.L."/>
            <person name="Fitzpatrick D.A."/>
            <person name="Frisvad J.C."/>
            <person name="Nielsen K.L."/>
        </authorList>
    </citation>
    <scope>NUCLEOTIDE SEQUENCE</scope>
    <source>
        <strain evidence="15">IBT 20477</strain>
    </source>
</reference>
<evidence type="ECO:0000256" key="9">
    <source>
        <dbReference type="ARBA" id="ARBA00023157"/>
    </source>
</evidence>
<evidence type="ECO:0000256" key="6">
    <source>
        <dbReference type="ARBA" id="ARBA00022525"/>
    </source>
</evidence>
<name>A0A9W9M847_9EURO</name>
<dbReference type="Gene3D" id="3.20.20.70">
    <property type="entry name" value="Aldolase class I"/>
    <property type="match status" value="1"/>
</dbReference>
<evidence type="ECO:0000313" key="16">
    <source>
        <dbReference type="Proteomes" id="UP001150942"/>
    </source>
</evidence>
<sequence length="489" mass="53290">MGKAFPLLSVAIYGLGASALKNGLALTPQLGWNSWNSFGCNINQDVILDAAKKIISLGFKDLGYEYINLDDCWSSGRNSSGYLVADQEKFPDGISGLAEKIHNMGLKVGIYSSAGTVTCAKEYPGSLGYEEKDAAVWASWGIDYLKYDNCFNEGQEGTPKLSYDRYNAMTKALNATGRPILYSMCNWGMDTVWSFAPTIANSWRITGDLTNVFDREDENCPCSELGGLDCKQAGGHCSIMNTVNKVVYFPSRAFQGAWNDLDLLQIGNGGLTDDESMSHFSLWAALKSPLILSNVMSKIDSSTLSILQNPAVLAVSQDPKGEPASRVWRYHVEDTNEYGKGEIQMYSGNLSGGDKLVLLLNAGSRDREMNATLVDIFWADGPAGSATKIKQSWDIYDLWADRMSHEQANAIIHNNGTMTVSNNTSLSFNTTEMGGSKQVYSRVPPSSSRELMGSKVGVVQASGTVKAHVKSHGVAMLRLRAQKQSNDEL</sequence>
<keyword evidence="9 12" id="KW-1015">Disulfide bond</keyword>
<dbReference type="Gene3D" id="2.60.40.1180">
    <property type="entry name" value="Golgi alpha-mannosidase II"/>
    <property type="match status" value="1"/>
</dbReference>
<dbReference type="Pfam" id="PF17801">
    <property type="entry name" value="Melibiase_C"/>
    <property type="match status" value="1"/>
</dbReference>
<dbReference type="PANTHER" id="PTHR11452:SF75">
    <property type="entry name" value="ALPHA-GALACTOSIDASE MEL1"/>
    <property type="match status" value="1"/>
</dbReference>
<feature type="chain" id="PRO_5040762154" description="Alpha-galactosidase" evidence="13">
    <location>
        <begin position="20"/>
        <end position="489"/>
    </location>
</feature>
<feature type="domain" description="Alpha galactosidase C-terminal" evidence="14">
    <location>
        <begin position="341"/>
        <end position="406"/>
    </location>
</feature>
<comment type="caution">
    <text evidence="15">The sequence shown here is derived from an EMBL/GenBank/DDBJ whole genome shotgun (WGS) entry which is preliminary data.</text>
</comment>
<evidence type="ECO:0000256" key="12">
    <source>
        <dbReference type="RuleBase" id="RU361168"/>
    </source>
</evidence>
<dbReference type="GO" id="GO:0004557">
    <property type="term" value="F:alpha-galactosidase activity"/>
    <property type="evidence" value="ECO:0007669"/>
    <property type="project" value="UniProtKB-EC"/>
</dbReference>
<evidence type="ECO:0000256" key="1">
    <source>
        <dbReference type="ARBA" id="ARBA00001255"/>
    </source>
</evidence>
<feature type="signal peptide" evidence="13">
    <location>
        <begin position="1"/>
        <end position="19"/>
    </location>
</feature>
<dbReference type="FunFam" id="3.20.20.70:FF:000202">
    <property type="entry name" value="Alpha-galactosidase"/>
    <property type="match status" value="1"/>
</dbReference>
<dbReference type="GO" id="GO:0005995">
    <property type="term" value="P:melibiose catabolic process"/>
    <property type="evidence" value="ECO:0007669"/>
    <property type="project" value="UniProtKB-ARBA"/>
</dbReference>
<evidence type="ECO:0000256" key="7">
    <source>
        <dbReference type="ARBA" id="ARBA00022729"/>
    </source>
</evidence>
<reference evidence="15" key="1">
    <citation type="submission" date="2022-11" db="EMBL/GenBank/DDBJ databases">
        <authorList>
            <person name="Petersen C."/>
        </authorList>
    </citation>
    <scope>NUCLEOTIDE SEQUENCE</scope>
    <source>
        <strain evidence="15">IBT 20477</strain>
    </source>
</reference>
<dbReference type="InterPro" id="IPR041233">
    <property type="entry name" value="Melibiase_C"/>
</dbReference>
<dbReference type="PANTHER" id="PTHR11452">
    <property type="entry name" value="ALPHA-GALACTOSIDASE/ALPHA-N-ACETYLGALACTOSAMINIDASE"/>
    <property type="match status" value="1"/>
</dbReference>
<evidence type="ECO:0000256" key="8">
    <source>
        <dbReference type="ARBA" id="ARBA00022801"/>
    </source>
</evidence>
<comment type="subcellular location">
    <subcellularLocation>
        <location evidence="3">Secreted</location>
    </subcellularLocation>
</comment>
<dbReference type="InterPro" id="IPR002241">
    <property type="entry name" value="Glyco_hydro_27"/>
</dbReference>
<keyword evidence="16" id="KW-1185">Reference proteome</keyword>
<keyword evidence="10" id="KW-0325">Glycoprotein</keyword>
<evidence type="ECO:0000259" key="14">
    <source>
        <dbReference type="Pfam" id="PF17801"/>
    </source>
</evidence>
<dbReference type="Proteomes" id="UP001150942">
    <property type="component" value="Unassembled WGS sequence"/>
</dbReference>
<organism evidence="15 16">
    <name type="scientific">Penicillium cf. viridicatum</name>
    <dbReference type="NCBI Taxonomy" id="2972119"/>
    <lineage>
        <taxon>Eukaryota</taxon>
        <taxon>Fungi</taxon>
        <taxon>Dikarya</taxon>
        <taxon>Ascomycota</taxon>
        <taxon>Pezizomycotina</taxon>
        <taxon>Eurotiomycetes</taxon>
        <taxon>Eurotiomycetidae</taxon>
        <taxon>Eurotiales</taxon>
        <taxon>Aspergillaceae</taxon>
        <taxon>Penicillium</taxon>
    </lineage>
</organism>
<dbReference type="Pfam" id="PF16499">
    <property type="entry name" value="Melibiase_2"/>
    <property type="match status" value="2"/>
</dbReference>
<dbReference type="PROSITE" id="PS00512">
    <property type="entry name" value="ALPHA_GALACTOSIDASE"/>
    <property type="match status" value="1"/>
</dbReference>
<dbReference type="InterPro" id="IPR000111">
    <property type="entry name" value="Glyco_hydro_27/36_CS"/>
</dbReference>
<gene>
    <name evidence="15" type="ORF">N7449_008421</name>
</gene>
<comment type="function">
    <text evidence="2">Hydrolyzes a variety of simple alpha-D-galactoside as well as more complex molecules such as oligosaccharides and polysaccharides.</text>
</comment>
<dbReference type="CDD" id="cd14792">
    <property type="entry name" value="GH27"/>
    <property type="match status" value="1"/>
</dbReference>
<evidence type="ECO:0000313" key="15">
    <source>
        <dbReference type="EMBL" id="KAJ5192279.1"/>
    </source>
</evidence>
<comment type="catalytic activity">
    <reaction evidence="1 12">
        <text>Hydrolysis of terminal, non-reducing alpha-D-galactose residues in alpha-D-galactosides, including galactose oligosaccharides, galactomannans and galactolipids.</text>
        <dbReference type="EC" id="3.2.1.22"/>
    </reaction>
</comment>
<evidence type="ECO:0000256" key="10">
    <source>
        <dbReference type="ARBA" id="ARBA00023180"/>
    </source>
</evidence>
<dbReference type="InterPro" id="IPR017853">
    <property type="entry name" value="GH"/>
</dbReference>
<evidence type="ECO:0000256" key="2">
    <source>
        <dbReference type="ARBA" id="ARBA00003969"/>
    </source>
</evidence>
<dbReference type="InterPro" id="IPR013780">
    <property type="entry name" value="Glyco_hydro_b"/>
</dbReference>
<dbReference type="PRINTS" id="PR00748">
    <property type="entry name" value="MELIBIASE"/>
</dbReference>
<evidence type="ECO:0000256" key="13">
    <source>
        <dbReference type="SAM" id="SignalP"/>
    </source>
</evidence>
<keyword evidence="11 12" id="KW-0326">Glycosidase</keyword>
<evidence type="ECO:0000256" key="3">
    <source>
        <dbReference type="ARBA" id="ARBA00004613"/>
    </source>
</evidence>
<keyword evidence="7 13" id="KW-0732">Signal</keyword>
<dbReference type="PRINTS" id="PR00740">
    <property type="entry name" value="GLHYDRLASE27"/>
</dbReference>
<proteinExistence type="inferred from homology"/>
<evidence type="ECO:0000256" key="11">
    <source>
        <dbReference type="ARBA" id="ARBA00023295"/>
    </source>
</evidence>
<dbReference type="EC" id="3.2.1.22" evidence="5 12"/>
<keyword evidence="8 12" id="KW-0378">Hydrolase</keyword>
<dbReference type="InterPro" id="IPR013785">
    <property type="entry name" value="Aldolase_TIM"/>
</dbReference>
<dbReference type="GO" id="GO:0005576">
    <property type="term" value="C:extracellular region"/>
    <property type="evidence" value="ECO:0007669"/>
    <property type="project" value="UniProtKB-SubCell"/>
</dbReference>
<keyword evidence="6" id="KW-0964">Secreted</keyword>